<sequence length="86" mass="9020">MVGSEDLVSYSTAVGTLLLASVHVVVDDDDWTENRRHFIDDDDRQCAIAPGAEVPGVAGHQPASQPPSALLFAVKCLRTGGSVDDG</sequence>
<dbReference type="EMBL" id="UYSL01023425">
    <property type="protein sequence ID" value="VDL82174.1"/>
    <property type="molecule type" value="Genomic_DNA"/>
</dbReference>
<keyword evidence="2" id="KW-1185">Reference proteome</keyword>
<gene>
    <name evidence="1" type="ORF">NBR_LOCUS18449</name>
</gene>
<protein>
    <submittedName>
        <fullName evidence="1 3">Uncharacterized protein</fullName>
    </submittedName>
</protein>
<reference evidence="3" key="1">
    <citation type="submission" date="2017-02" db="UniProtKB">
        <authorList>
            <consortium name="WormBaseParasite"/>
        </authorList>
    </citation>
    <scope>IDENTIFICATION</scope>
</reference>
<accession>A0A0N4YMN6</accession>
<reference evidence="1 2" key="2">
    <citation type="submission" date="2018-11" db="EMBL/GenBank/DDBJ databases">
        <authorList>
            <consortium name="Pathogen Informatics"/>
        </authorList>
    </citation>
    <scope>NUCLEOTIDE SEQUENCE [LARGE SCALE GENOMIC DNA]</scope>
</reference>
<dbReference type="WBParaSite" id="NBR_0001844801-mRNA-1">
    <property type="protein sequence ID" value="NBR_0001844801-mRNA-1"/>
    <property type="gene ID" value="NBR_0001844801"/>
</dbReference>
<proteinExistence type="predicted"/>
<organism evidence="3">
    <name type="scientific">Nippostrongylus brasiliensis</name>
    <name type="common">Rat hookworm</name>
    <dbReference type="NCBI Taxonomy" id="27835"/>
    <lineage>
        <taxon>Eukaryota</taxon>
        <taxon>Metazoa</taxon>
        <taxon>Ecdysozoa</taxon>
        <taxon>Nematoda</taxon>
        <taxon>Chromadorea</taxon>
        <taxon>Rhabditida</taxon>
        <taxon>Rhabditina</taxon>
        <taxon>Rhabditomorpha</taxon>
        <taxon>Strongyloidea</taxon>
        <taxon>Heligmosomidae</taxon>
        <taxon>Nippostrongylus</taxon>
    </lineage>
</organism>
<dbReference type="AlphaFoldDB" id="A0A0N4YMN6"/>
<evidence type="ECO:0000313" key="2">
    <source>
        <dbReference type="Proteomes" id="UP000271162"/>
    </source>
</evidence>
<name>A0A0N4YMN6_NIPBR</name>
<evidence type="ECO:0000313" key="3">
    <source>
        <dbReference type="WBParaSite" id="NBR_0001844801-mRNA-1"/>
    </source>
</evidence>
<dbReference type="Proteomes" id="UP000271162">
    <property type="component" value="Unassembled WGS sequence"/>
</dbReference>
<evidence type="ECO:0000313" key="1">
    <source>
        <dbReference type="EMBL" id="VDL82174.1"/>
    </source>
</evidence>